<protein>
    <submittedName>
        <fullName evidence="2">Pyridoxamine 5'-phosphate oxidase family protein</fullName>
    </submittedName>
</protein>
<dbReference type="InterPro" id="IPR011576">
    <property type="entry name" value="Pyridox_Oxase_N"/>
</dbReference>
<organism evidence="2 3">
    <name type="scientific">Noviherbaspirillum cavernae</name>
    <dbReference type="NCBI Taxonomy" id="2320862"/>
    <lineage>
        <taxon>Bacteria</taxon>
        <taxon>Pseudomonadati</taxon>
        <taxon>Pseudomonadota</taxon>
        <taxon>Betaproteobacteria</taxon>
        <taxon>Burkholderiales</taxon>
        <taxon>Oxalobacteraceae</taxon>
        <taxon>Noviherbaspirillum</taxon>
    </lineage>
</organism>
<dbReference type="SUPFAM" id="SSF50475">
    <property type="entry name" value="FMN-binding split barrel"/>
    <property type="match status" value="1"/>
</dbReference>
<dbReference type="Gene3D" id="2.30.110.10">
    <property type="entry name" value="Electron Transport, Fmn-binding Protein, Chain A"/>
    <property type="match status" value="1"/>
</dbReference>
<dbReference type="InterPro" id="IPR012349">
    <property type="entry name" value="Split_barrel_FMN-bd"/>
</dbReference>
<keyword evidence="3" id="KW-1185">Reference proteome</keyword>
<dbReference type="RefSeq" id="WP_119741485.1">
    <property type="nucleotide sequence ID" value="NZ_QYUN01000002.1"/>
</dbReference>
<dbReference type="EMBL" id="QYUN01000002">
    <property type="protein sequence ID" value="RJG07739.1"/>
    <property type="molecule type" value="Genomic_DNA"/>
</dbReference>
<name>A0A418X5M9_9BURK</name>
<dbReference type="OrthoDB" id="9796486at2"/>
<gene>
    <name evidence="2" type="ORF">D3870_00665</name>
</gene>
<reference evidence="2 3" key="1">
    <citation type="submission" date="2018-09" db="EMBL/GenBank/DDBJ databases">
        <authorList>
            <person name="Zhu H."/>
        </authorList>
    </citation>
    <scope>NUCLEOTIDE SEQUENCE [LARGE SCALE GENOMIC DNA]</scope>
    <source>
        <strain evidence="2 3">K2R10-39</strain>
    </source>
</reference>
<sequence length="191" mass="20877">MFGAPGEASLLKERDHIDASYRALIEASPFLALATCGPHGMDCSPRGDPRGLVRVRDEKTIILPDRRGNNRLDSLRNVVHNPQLALLFLIPGLGETVRVNGRAVISADPALLAEYEMDGKLPKVALVITVDAVYFQCSRAVLRAELWNPARHADPSTLPTPGRILAEASASRIDAARYDRELAGRIKDSLY</sequence>
<dbReference type="InterPro" id="IPR024029">
    <property type="entry name" value="Pyridox_Oxase_FMN-dep"/>
</dbReference>
<dbReference type="NCBIfam" id="TIGR04025">
    <property type="entry name" value="PPOX_FMN_DR2398"/>
    <property type="match status" value="1"/>
</dbReference>
<dbReference type="AlphaFoldDB" id="A0A418X5M9"/>
<dbReference type="PANTHER" id="PTHR42815">
    <property type="entry name" value="FAD-BINDING, PUTATIVE (AFU_ORTHOLOGUE AFUA_6G07600)-RELATED"/>
    <property type="match status" value="1"/>
</dbReference>
<evidence type="ECO:0000313" key="2">
    <source>
        <dbReference type="EMBL" id="RJG07739.1"/>
    </source>
</evidence>
<evidence type="ECO:0000259" key="1">
    <source>
        <dbReference type="Pfam" id="PF01243"/>
    </source>
</evidence>
<proteinExistence type="predicted"/>
<dbReference type="Proteomes" id="UP000285190">
    <property type="component" value="Unassembled WGS sequence"/>
</dbReference>
<accession>A0A418X5M9</accession>
<feature type="domain" description="Pyridoxamine 5'-phosphate oxidase N-terminal" evidence="1">
    <location>
        <begin position="18"/>
        <end position="137"/>
    </location>
</feature>
<dbReference type="Pfam" id="PF01243">
    <property type="entry name" value="PNPOx_N"/>
    <property type="match status" value="1"/>
</dbReference>
<dbReference type="PANTHER" id="PTHR42815:SF2">
    <property type="entry name" value="FAD-BINDING, PUTATIVE (AFU_ORTHOLOGUE AFUA_6G07600)-RELATED"/>
    <property type="match status" value="1"/>
</dbReference>
<comment type="caution">
    <text evidence="2">The sequence shown here is derived from an EMBL/GenBank/DDBJ whole genome shotgun (WGS) entry which is preliminary data.</text>
</comment>
<evidence type="ECO:0000313" key="3">
    <source>
        <dbReference type="Proteomes" id="UP000285190"/>
    </source>
</evidence>